<feature type="region of interest" description="Disordered" evidence="1">
    <location>
        <begin position="228"/>
        <end position="253"/>
    </location>
</feature>
<dbReference type="OrthoDB" id="244774at2"/>
<dbReference type="GO" id="GO:0016020">
    <property type="term" value="C:membrane"/>
    <property type="evidence" value="ECO:0007669"/>
    <property type="project" value="InterPro"/>
</dbReference>
<feature type="transmembrane region" description="Helical" evidence="2">
    <location>
        <begin position="290"/>
        <end position="311"/>
    </location>
</feature>
<evidence type="ECO:0000256" key="2">
    <source>
        <dbReference type="SAM" id="Phobius"/>
    </source>
</evidence>
<feature type="transmembrane region" description="Helical" evidence="2">
    <location>
        <begin position="30"/>
        <end position="54"/>
    </location>
</feature>
<keyword evidence="5" id="KW-1185">Reference proteome</keyword>
<evidence type="ECO:0000256" key="1">
    <source>
        <dbReference type="SAM" id="MobiDB-lite"/>
    </source>
</evidence>
<dbReference type="Gene3D" id="1.10.3730.20">
    <property type="match status" value="1"/>
</dbReference>
<organism evidence="4 5">
    <name type="scientific">Stieleria bergensis</name>
    <dbReference type="NCBI Taxonomy" id="2528025"/>
    <lineage>
        <taxon>Bacteria</taxon>
        <taxon>Pseudomonadati</taxon>
        <taxon>Planctomycetota</taxon>
        <taxon>Planctomycetia</taxon>
        <taxon>Pirellulales</taxon>
        <taxon>Pirellulaceae</taxon>
        <taxon>Stieleria</taxon>
    </lineage>
</organism>
<dbReference type="Proteomes" id="UP000315003">
    <property type="component" value="Chromosome"/>
</dbReference>
<dbReference type="AlphaFoldDB" id="A0A517T145"/>
<feature type="domain" description="EamA" evidence="3">
    <location>
        <begin position="2"/>
        <end position="141"/>
    </location>
</feature>
<name>A0A517T145_9BACT</name>
<protein>
    <submittedName>
        <fullName evidence="4">EamA-like transporter family protein</fullName>
    </submittedName>
</protein>
<feature type="transmembrane region" description="Helical" evidence="2">
    <location>
        <begin position="192"/>
        <end position="212"/>
    </location>
</feature>
<feature type="transmembrane region" description="Helical" evidence="2">
    <location>
        <begin position="129"/>
        <end position="147"/>
    </location>
</feature>
<keyword evidence="2" id="KW-1133">Transmembrane helix</keyword>
<sequence length="347" mass="38096">MSWVLLSLLSALLLGFYDAAKKVSVKQNVVPLVLLVSVSFGALLYTPLVIWSWLSIESIPWSSFRVQPMSSRWHGLVIAKSMLVGASWTFAFFALKRLPLSIAAPIRASSPFWTIAIATLLMGERPSGLQWTGMAIVMFGFWRFTLVGREEGIHFHRDFGVGLMIVATLLGALSSIYDKWLLQIEQIPPVALQSWFSIYLVPVMVPAALWWYRSWRVAGRAIEQVAGKTPTDKALGPEPSASDGASSVPSDSPSKFSPSGFQWRWSILLISPLLITADWFYFVALANPTAMVSVVSVLRRCSVVIALAFGARALSEANYWAKARCVGIFLLGVAVIALPDVLGESSQ</sequence>
<feature type="transmembrane region" description="Helical" evidence="2">
    <location>
        <begin position="159"/>
        <end position="177"/>
    </location>
</feature>
<dbReference type="PANTHER" id="PTHR22911:SF137">
    <property type="entry name" value="SOLUTE CARRIER FAMILY 35 MEMBER G2-RELATED"/>
    <property type="match status" value="1"/>
</dbReference>
<evidence type="ECO:0000313" key="5">
    <source>
        <dbReference type="Proteomes" id="UP000315003"/>
    </source>
</evidence>
<dbReference type="InterPro" id="IPR000620">
    <property type="entry name" value="EamA_dom"/>
</dbReference>
<dbReference type="Pfam" id="PF00892">
    <property type="entry name" value="EamA"/>
    <property type="match status" value="1"/>
</dbReference>
<accession>A0A517T145</accession>
<proteinExistence type="predicted"/>
<keyword evidence="2" id="KW-0472">Membrane</keyword>
<dbReference type="EMBL" id="CP036272">
    <property type="protein sequence ID" value="QDT62092.1"/>
    <property type="molecule type" value="Genomic_DNA"/>
</dbReference>
<keyword evidence="2" id="KW-0812">Transmembrane</keyword>
<dbReference type="InterPro" id="IPR037185">
    <property type="entry name" value="EmrE-like"/>
</dbReference>
<evidence type="ECO:0000313" key="4">
    <source>
        <dbReference type="EMBL" id="QDT62092.1"/>
    </source>
</evidence>
<feature type="transmembrane region" description="Helical" evidence="2">
    <location>
        <begin position="75"/>
        <end position="95"/>
    </location>
</feature>
<dbReference type="RefSeq" id="WP_145276613.1">
    <property type="nucleotide sequence ID" value="NZ_CP036272.1"/>
</dbReference>
<dbReference type="SUPFAM" id="SSF103481">
    <property type="entry name" value="Multidrug resistance efflux transporter EmrE"/>
    <property type="match status" value="2"/>
</dbReference>
<reference evidence="4 5" key="1">
    <citation type="submission" date="2019-02" db="EMBL/GenBank/DDBJ databases">
        <title>Deep-cultivation of Planctomycetes and their phenomic and genomic characterization uncovers novel biology.</title>
        <authorList>
            <person name="Wiegand S."/>
            <person name="Jogler M."/>
            <person name="Boedeker C."/>
            <person name="Pinto D."/>
            <person name="Vollmers J."/>
            <person name="Rivas-Marin E."/>
            <person name="Kohn T."/>
            <person name="Peeters S.H."/>
            <person name="Heuer A."/>
            <person name="Rast P."/>
            <person name="Oberbeckmann S."/>
            <person name="Bunk B."/>
            <person name="Jeske O."/>
            <person name="Meyerdierks A."/>
            <person name="Storesund J.E."/>
            <person name="Kallscheuer N."/>
            <person name="Luecker S."/>
            <person name="Lage O.M."/>
            <person name="Pohl T."/>
            <person name="Merkel B.J."/>
            <person name="Hornburger P."/>
            <person name="Mueller R.-W."/>
            <person name="Bruemmer F."/>
            <person name="Labrenz M."/>
            <person name="Spormann A.M."/>
            <person name="Op den Camp H."/>
            <person name="Overmann J."/>
            <person name="Amann R."/>
            <person name="Jetten M.S.M."/>
            <person name="Mascher T."/>
            <person name="Medema M.H."/>
            <person name="Devos D.P."/>
            <person name="Kaster A.-K."/>
            <person name="Ovreas L."/>
            <person name="Rohde M."/>
            <person name="Galperin M.Y."/>
            <person name="Jogler C."/>
        </authorList>
    </citation>
    <scope>NUCLEOTIDE SEQUENCE [LARGE SCALE GENOMIC DNA]</scope>
    <source>
        <strain evidence="4 5">SV_7m_r</strain>
    </source>
</reference>
<feature type="transmembrane region" description="Helical" evidence="2">
    <location>
        <begin position="323"/>
        <end position="342"/>
    </location>
</feature>
<feature type="compositionally biased region" description="Low complexity" evidence="1">
    <location>
        <begin position="239"/>
        <end position="253"/>
    </location>
</feature>
<dbReference type="PANTHER" id="PTHR22911">
    <property type="entry name" value="ACYL-MALONYL CONDENSING ENZYME-RELATED"/>
    <property type="match status" value="1"/>
</dbReference>
<evidence type="ECO:0000259" key="3">
    <source>
        <dbReference type="Pfam" id="PF00892"/>
    </source>
</evidence>
<gene>
    <name evidence="4" type="ORF">SV7mr_46390</name>
</gene>
<feature type="transmembrane region" description="Helical" evidence="2">
    <location>
        <begin position="265"/>
        <end position="284"/>
    </location>
</feature>